<keyword evidence="2" id="KW-1185">Reference proteome</keyword>
<name>A0A076G675_9CAUD</name>
<dbReference type="KEGG" id="vg:22475484"/>
<accession>A0A076G675</accession>
<gene>
    <name evidence="1" type="ORF">Av05_00143</name>
</gene>
<dbReference type="RefSeq" id="YP_009111217.1">
    <property type="nucleotide sequence ID" value="NC_025830.1"/>
</dbReference>
<evidence type="ECO:0000313" key="2">
    <source>
        <dbReference type="Proteomes" id="UP000028961"/>
    </source>
</evidence>
<organism evidence="1 2">
    <name type="scientific">Escherichia phage Av-05</name>
    <dbReference type="NCBI Taxonomy" id="1527519"/>
    <lineage>
        <taxon>Viruses</taxon>
        <taxon>Duplodnaviria</taxon>
        <taxon>Heunggongvirae</taxon>
        <taxon>Uroviricota</taxon>
        <taxon>Caudoviricetes</taxon>
        <taxon>Vequintavirinae</taxon>
        <taxon>Avunavirus</taxon>
        <taxon>Avunavirus Av05</taxon>
    </lineage>
</organism>
<evidence type="ECO:0000313" key="1">
    <source>
        <dbReference type="EMBL" id="AII27686.1"/>
    </source>
</evidence>
<protein>
    <submittedName>
        <fullName evidence="1">Uncharacterized protein</fullName>
    </submittedName>
</protein>
<reference evidence="1 2" key="1">
    <citation type="journal article" date="2015" name="Genome Announc.">
        <title>Genomic Analysis of Broad-Host-Range Enterobacteriophage Av-05.</title>
        <authorList>
            <person name="Amarillas L."/>
            <person name="Lopez-Cuevas O."/>
            <person name="Leon-Felix J."/>
            <person name="Castro-Del Campo N."/>
            <person name="Gerba C.P."/>
            <person name="Chaidez C."/>
        </authorList>
    </citation>
    <scope>NUCLEOTIDE SEQUENCE [LARGE SCALE GENOMIC DNA]</scope>
</reference>
<dbReference type="OrthoDB" id="25647at10239"/>
<sequence length="89" mass="9815">MDFTEYRGNGHDITLRLNQSGEVAEAVIILSDDVEKPENGDLVIVDLDNIFGDGSEVTTYVISHIEYVSSEISRASLVLKKEDINADKS</sequence>
<dbReference type="EMBL" id="KM190144">
    <property type="protein sequence ID" value="AII27686.1"/>
    <property type="molecule type" value="Genomic_DNA"/>
</dbReference>
<proteinExistence type="predicted"/>
<dbReference type="Proteomes" id="UP000028961">
    <property type="component" value="Segment"/>
</dbReference>
<dbReference type="GeneID" id="22475484"/>